<evidence type="ECO:0000313" key="2">
    <source>
        <dbReference type="Proteomes" id="UP000590412"/>
    </source>
</evidence>
<evidence type="ECO:0000313" key="1">
    <source>
        <dbReference type="EMBL" id="KAF6059486.1"/>
    </source>
</evidence>
<dbReference type="Proteomes" id="UP000590412">
    <property type="component" value="Unassembled WGS sequence"/>
</dbReference>
<organism evidence="1 2">
    <name type="scientific">Candida parapsilosis</name>
    <name type="common">Yeast</name>
    <dbReference type="NCBI Taxonomy" id="5480"/>
    <lineage>
        <taxon>Eukaryota</taxon>
        <taxon>Fungi</taxon>
        <taxon>Dikarya</taxon>
        <taxon>Ascomycota</taxon>
        <taxon>Saccharomycotina</taxon>
        <taxon>Pichiomycetes</taxon>
        <taxon>Debaryomycetaceae</taxon>
        <taxon>Candida/Lodderomyces clade</taxon>
        <taxon>Candida</taxon>
    </lineage>
</organism>
<sequence length="221" mass="25562">MIARLRNLFTPPQSVYFDAPEDYKEDEFGLKRTVSQDLDIFSNNATGTRLPPFNAHLTTRVNILALQVYYGKTNPSKYLKQCDDVQFIEFATKIRSRIVLSVQKLVRLVIEVAEAWNNTLMFSNEVIGFIIQQSNQFIVGSPFEIDLVEPFCLSLFADSKIIEQVEKLHKYISKPKFRKFRRDISTRVASVFNLMVDPGEFANDLVSRFMALWMFALLDIN</sequence>
<name>A0A8X7NRA4_CANPA</name>
<dbReference type="AlphaFoldDB" id="A0A8X7NRA4"/>
<gene>
    <name evidence="1" type="ORF">FOB60_001068</name>
</gene>
<dbReference type="EMBL" id="JABWAB010000001">
    <property type="protein sequence ID" value="KAF6059486.1"/>
    <property type="molecule type" value="Genomic_DNA"/>
</dbReference>
<comment type="caution">
    <text evidence="1">The sequence shown here is derived from an EMBL/GenBank/DDBJ whole genome shotgun (WGS) entry which is preliminary data.</text>
</comment>
<proteinExistence type="predicted"/>
<protein>
    <submittedName>
        <fullName evidence="1">Uncharacterized protein</fullName>
    </submittedName>
</protein>
<reference evidence="1" key="1">
    <citation type="submission" date="2020-03" db="EMBL/GenBank/DDBJ databases">
        <title>FDA dAtabase for Regulatory Grade micrObial Sequences (FDA-ARGOS): Supporting development and validation of Infectious Disease Dx tests.</title>
        <authorList>
            <person name="Campos J."/>
            <person name="Goldberg B."/>
            <person name="Tallon L."/>
            <person name="Sadzewicz L."/>
            <person name="Vavikolanu K."/>
            <person name="Mehta A."/>
            <person name="Aluvathingal J."/>
            <person name="Nadendla S."/>
            <person name="Nandy P."/>
            <person name="Geyer C."/>
            <person name="Yan Y."/>
            <person name="Sichtig H."/>
        </authorList>
    </citation>
    <scope>NUCLEOTIDE SEQUENCE [LARGE SCALE GENOMIC DNA]</scope>
    <source>
        <strain evidence="1">FDAARGOS_652</strain>
    </source>
</reference>
<dbReference type="OrthoDB" id="4010482at2759"/>
<accession>A0A8X7NRA4</accession>